<proteinExistence type="predicted"/>
<evidence type="ECO:0000313" key="1">
    <source>
        <dbReference type="EMBL" id="QJB39727.1"/>
    </source>
</evidence>
<dbReference type="RefSeq" id="WP_168861325.1">
    <property type="nucleotide sequence ID" value="NZ_CP051204.2"/>
</dbReference>
<evidence type="ECO:0000313" key="2">
    <source>
        <dbReference type="Proteomes" id="UP000503144"/>
    </source>
</evidence>
<dbReference type="Proteomes" id="UP000503144">
    <property type="component" value="Chromosome"/>
</dbReference>
<sequence length="127" mass="14279">MSNIIEVQLGGALRTLRFNNWQKEALGSILGKDPLVAGKTLAKKAKESPLDALCDLVYTGLVGNYRIQRKNLDFTPSRWRSGWGMPISTNSVPSLLCGWILPACGSSFLPNRKRRQSRERRNHVKKK</sequence>
<organism evidence="1 2">
    <name type="scientific">Chitinophaga oryzae</name>
    <dbReference type="NCBI Taxonomy" id="2725414"/>
    <lineage>
        <taxon>Bacteria</taxon>
        <taxon>Pseudomonadati</taxon>
        <taxon>Bacteroidota</taxon>
        <taxon>Chitinophagia</taxon>
        <taxon>Chitinophagales</taxon>
        <taxon>Chitinophagaceae</taxon>
        <taxon>Chitinophaga</taxon>
    </lineage>
</organism>
<name>A0ABX6LIP0_9BACT</name>
<gene>
    <name evidence="1" type="ORF">HF324_18435</name>
</gene>
<protein>
    <submittedName>
        <fullName evidence="1">Uncharacterized protein</fullName>
    </submittedName>
</protein>
<dbReference type="EMBL" id="CP051204">
    <property type="protein sequence ID" value="QJB39727.1"/>
    <property type="molecule type" value="Genomic_DNA"/>
</dbReference>
<accession>A0ABX6LIP0</accession>
<keyword evidence="2" id="KW-1185">Reference proteome</keyword>
<reference evidence="1" key="1">
    <citation type="submission" date="2020-09" db="EMBL/GenBank/DDBJ databases">
        <authorList>
            <person name="Kittiwongwattana C."/>
        </authorList>
    </citation>
    <scope>NUCLEOTIDE SEQUENCE</scope>
    <source>
        <strain evidence="1">1303</strain>
    </source>
</reference>